<accession>A0A518K082</accession>
<organism evidence="2 3">
    <name type="scientific">Rosistilla carotiformis</name>
    <dbReference type="NCBI Taxonomy" id="2528017"/>
    <lineage>
        <taxon>Bacteria</taxon>
        <taxon>Pseudomonadati</taxon>
        <taxon>Planctomycetota</taxon>
        <taxon>Planctomycetia</taxon>
        <taxon>Pirellulales</taxon>
        <taxon>Pirellulaceae</taxon>
        <taxon>Rosistilla</taxon>
    </lineage>
</organism>
<proteinExistence type="predicted"/>
<protein>
    <submittedName>
        <fullName evidence="2">Uncharacterized protein</fullName>
    </submittedName>
</protein>
<feature type="compositionally biased region" description="Low complexity" evidence="1">
    <location>
        <begin position="200"/>
        <end position="218"/>
    </location>
</feature>
<dbReference type="Proteomes" id="UP000315082">
    <property type="component" value="Chromosome"/>
</dbReference>
<dbReference type="KEGG" id="rcf:Poly24_49430"/>
<dbReference type="AlphaFoldDB" id="A0A518K082"/>
<gene>
    <name evidence="2" type="ORF">Poly24_49430</name>
</gene>
<keyword evidence="3" id="KW-1185">Reference proteome</keyword>
<feature type="region of interest" description="Disordered" evidence="1">
    <location>
        <begin position="197"/>
        <end position="220"/>
    </location>
</feature>
<sequence length="861" mass="94907">MRWVYRELDGRGILTSLNLIDYDGSPAASVATTIGGTECANVGRPWYNNRGDQDRVFIPLSKAPDKMSAIDTASLCHVFGVRHLSPMGAWQLRQFLDQVQPQVVLIEGPCDAEGLLDDVVRKGTVPPIGILAFSNSVPVRTFVYPLARYSPEYQAILWAKENKADCEFIDLRSDIFLGLQDREHRRIAEAIIASKKDAQPDAVSPEPAASDASDDPAVGEPAIEPIVSRGSLYQQLAALAGEEHYESYWERNFEHNTCLDSYRKTSMEFGRNLREIESDTAADAAENLVREAFMRRQIQAAIDRGVAPDKIVAIVGAYHAPVLSAEFPPMSDQELEQLPRLESNLTLMPYSYFRLSSQSGYGAGNEAPAYFELLWEALSARELSHLPARYLSMVVRHQRDAGTHRSTAEVIEAVRLANSLSALKAGMAPTLNDLRDAAVTLIGHGQRSSVAESLAQVDVGTAIGSLPDGVSQTSIQADFTQQLTALKLVKYRTAVRQLLSIDLRENRRAKTAAAAFLDLHRSSFLHRLHLLEINFASPVASRQQASTWSEKWELQWTPESEITLVESVLLGETIELAAGFKFKTLLDEATTVAQAASAVAIACRCGMMEAMDQARGRLQALAAESSDFTAVAGAAAELASLVKYGDVRQFDAAPLRPLIETLFAQGALVLMSVANCDNDAARDLIASIDALNRVALEFHDLVDEPLWIAELHGLSDSDDRNPLLSGYACAMLLERDQIDNARLAREVSRRLSPGAPADLGAGWFEGLSRRNRYALLARQPLWQQLADYVESLDDEQFRRALVFLRRAFGEFSPQEKQSIAENLGQHWGVDQDLASEVLNQPLSESESEALDELNDFDFGEF</sequence>
<evidence type="ECO:0000313" key="2">
    <source>
        <dbReference type="EMBL" id="QDV71209.1"/>
    </source>
</evidence>
<reference evidence="2 3" key="1">
    <citation type="submission" date="2019-02" db="EMBL/GenBank/DDBJ databases">
        <title>Deep-cultivation of Planctomycetes and their phenomic and genomic characterization uncovers novel biology.</title>
        <authorList>
            <person name="Wiegand S."/>
            <person name="Jogler M."/>
            <person name="Boedeker C."/>
            <person name="Pinto D."/>
            <person name="Vollmers J."/>
            <person name="Rivas-Marin E."/>
            <person name="Kohn T."/>
            <person name="Peeters S.H."/>
            <person name="Heuer A."/>
            <person name="Rast P."/>
            <person name="Oberbeckmann S."/>
            <person name="Bunk B."/>
            <person name="Jeske O."/>
            <person name="Meyerdierks A."/>
            <person name="Storesund J.E."/>
            <person name="Kallscheuer N."/>
            <person name="Luecker S."/>
            <person name="Lage O.M."/>
            <person name="Pohl T."/>
            <person name="Merkel B.J."/>
            <person name="Hornburger P."/>
            <person name="Mueller R.-W."/>
            <person name="Bruemmer F."/>
            <person name="Labrenz M."/>
            <person name="Spormann A.M."/>
            <person name="Op den Camp H."/>
            <person name="Overmann J."/>
            <person name="Amann R."/>
            <person name="Jetten M.S.M."/>
            <person name="Mascher T."/>
            <person name="Medema M.H."/>
            <person name="Devos D.P."/>
            <person name="Kaster A.-K."/>
            <person name="Ovreas L."/>
            <person name="Rohde M."/>
            <person name="Galperin M.Y."/>
            <person name="Jogler C."/>
        </authorList>
    </citation>
    <scope>NUCLEOTIDE SEQUENCE [LARGE SCALE GENOMIC DNA]</scope>
    <source>
        <strain evidence="2 3">Poly24</strain>
    </source>
</reference>
<dbReference type="EMBL" id="CP036348">
    <property type="protein sequence ID" value="QDV71209.1"/>
    <property type="molecule type" value="Genomic_DNA"/>
</dbReference>
<evidence type="ECO:0000256" key="1">
    <source>
        <dbReference type="SAM" id="MobiDB-lite"/>
    </source>
</evidence>
<dbReference type="Pfam" id="PF18934">
    <property type="entry name" value="DUF5682"/>
    <property type="match status" value="1"/>
</dbReference>
<evidence type="ECO:0000313" key="3">
    <source>
        <dbReference type="Proteomes" id="UP000315082"/>
    </source>
</evidence>
<name>A0A518K082_9BACT</name>
<dbReference type="InterPro" id="IPR043737">
    <property type="entry name" value="DUF5682"/>
</dbReference>